<dbReference type="InterPro" id="IPR051289">
    <property type="entry name" value="LAGLIDADG_Endonuclease"/>
</dbReference>
<feature type="domain" description="Homing endonuclease LAGLIDADG" evidence="1">
    <location>
        <begin position="19"/>
        <end position="123"/>
    </location>
</feature>
<dbReference type="AlphaFoldDB" id="A0A6M4B022"/>
<reference evidence="2" key="2">
    <citation type="submission" date="2020-01" db="EMBL/GenBank/DDBJ databases">
        <authorList>
            <person name="Brankovics B."/>
            <person name="Van Diepeningen A.D."/>
            <person name="De Hoog G.S."/>
            <person name="Van Der Lee T.A.J."/>
            <person name="Waalwijk C."/>
        </authorList>
    </citation>
    <scope>NUCLEOTIDE SEQUENCE</scope>
    <source>
        <strain evidence="2">CBS 452.97</strain>
    </source>
</reference>
<dbReference type="Gene3D" id="3.10.28.10">
    <property type="entry name" value="Homing endonucleases"/>
    <property type="match status" value="2"/>
</dbReference>
<dbReference type="GO" id="GO:0004519">
    <property type="term" value="F:endonuclease activity"/>
    <property type="evidence" value="ECO:0007669"/>
    <property type="project" value="UniProtKB-KW"/>
</dbReference>
<gene>
    <name evidence="2" type="primary">orf326</name>
</gene>
<dbReference type="Pfam" id="PF00961">
    <property type="entry name" value="LAGLIDADG_1"/>
    <property type="match status" value="2"/>
</dbReference>
<dbReference type="FunFam" id="3.10.28.10:FF:000010">
    <property type="entry name" value="LAGLIDADG homing endonuclease I-LtrII"/>
    <property type="match status" value="1"/>
</dbReference>
<dbReference type="PANTHER" id="PTHR36181">
    <property type="entry name" value="INTRON-ENCODED ENDONUCLEASE AI3-RELATED"/>
    <property type="match status" value="1"/>
</dbReference>
<proteinExistence type="predicted"/>
<keyword evidence="2" id="KW-0496">Mitochondrion</keyword>
<dbReference type="EMBL" id="MT010929">
    <property type="protein sequence ID" value="QJQ35509.1"/>
    <property type="molecule type" value="Genomic_DNA"/>
</dbReference>
<evidence type="ECO:0000313" key="2">
    <source>
        <dbReference type="EMBL" id="QJQ35509.1"/>
    </source>
</evidence>
<dbReference type="GO" id="GO:0005739">
    <property type="term" value="C:mitochondrion"/>
    <property type="evidence" value="ECO:0007669"/>
    <property type="project" value="UniProtKB-ARBA"/>
</dbReference>
<organism evidence="2">
    <name type="scientific">Fusarium begoniae</name>
    <dbReference type="NCBI Taxonomy" id="48487"/>
    <lineage>
        <taxon>Eukaryota</taxon>
        <taxon>Fungi</taxon>
        <taxon>Dikarya</taxon>
        <taxon>Ascomycota</taxon>
        <taxon>Pezizomycotina</taxon>
        <taxon>Sordariomycetes</taxon>
        <taxon>Hypocreomycetidae</taxon>
        <taxon>Hypocreales</taxon>
        <taxon>Nectriaceae</taxon>
        <taxon>Fusarium</taxon>
        <taxon>Fusarium fujikuroi species complex</taxon>
    </lineage>
</organism>
<protein>
    <submittedName>
        <fullName evidence="2">LAGLIDADG endonuclease</fullName>
    </submittedName>
</protein>
<keyword evidence="2" id="KW-0378">Hydrolase</keyword>
<keyword evidence="2" id="KW-0255">Endonuclease</keyword>
<geneLocation type="mitochondrion" evidence="2"/>
<dbReference type="SUPFAM" id="SSF55608">
    <property type="entry name" value="Homing endonucleases"/>
    <property type="match status" value="2"/>
</dbReference>
<dbReference type="InterPro" id="IPR004860">
    <property type="entry name" value="LAGLIDADG_dom"/>
</dbReference>
<name>A0A6M4B022_9HYPO</name>
<dbReference type="PANTHER" id="PTHR36181:SF4">
    <property type="entry name" value="LAGLIDADG ENDONUCLEASE"/>
    <property type="match status" value="1"/>
</dbReference>
<keyword evidence="2" id="KW-0540">Nuclease</keyword>
<accession>A0A6M4B022</accession>
<sequence length="326" mass="37563">MENNMLSEKYRGLSPDWVTGFTDAEGCFTVSAYRCNLDNGQVRQAWRVILCFEIELPIRDLDLLYQIKSFFNGSGNVSVREQRKSAIYQIRDLKSIVNEVITHFNKYPLISQKQIDFKLFCMISEVLSNNKKFSDCGIMKIKSLWGTASRLAIPRGNSQRPSEKLQGESTLNYKLHSQDEASLKVDYELRNITCDWLSGFMSGDGCFFVNIYKVKNCKTGYAVKLSISITQHLKNKVLMENITRILTCGQVYKHSNNTVVLKICTFKDIINIIIPLFEQYPIRGIKSRDFKDFCLIASKVQRKTHLNIEGLEEIREIKLGMNSRRS</sequence>
<feature type="domain" description="Homing endonuclease LAGLIDADG" evidence="1">
    <location>
        <begin position="197"/>
        <end position="296"/>
    </location>
</feature>
<evidence type="ECO:0000259" key="1">
    <source>
        <dbReference type="Pfam" id="PF00961"/>
    </source>
</evidence>
<reference evidence="2" key="1">
    <citation type="journal article" date="2020" name="Front. Microbiol.">
        <title>Detecting Introgression Between Members of the Fusarium fujikuroi and F. oxysporum Species Complexes by Comparative Mitogenomics.</title>
        <authorList>
            <person name="Brankovics B."/>
            <person name="van Diepeningen A.D."/>
            <person name="de Hoog G.S."/>
            <person name="van der Lee T.A.J."/>
            <person name="Waalwijk C."/>
        </authorList>
    </citation>
    <scope>NUCLEOTIDE SEQUENCE</scope>
    <source>
        <strain evidence="2">CBS 452.97</strain>
    </source>
</reference>
<dbReference type="InterPro" id="IPR027434">
    <property type="entry name" value="Homing_endonucl"/>
</dbReference>